<evidence type="ECO:0000256" key="1">
    <source>
        <dbReference type="ARBA" id="ARBA00004613"/>
    </source>
</evidence>
<evidence type="ECO:0000256" key="3">
    <source>
        <dbReference type="ARBA" id="ARBA00023157"/>
    </source>
</evidence>
<keyword evidence="3" id="KW-1015">Disulfide bond</keyword>
<dbReference type="Proteomes" id="UP000694545">
    <property type="component" value="Unplaced"/>
</dbReference>
<reference evidence="4" key="1">
    <citation type="submission" date="2025-08" db="UniProtKB">
        <authorList>
            <consortium name="Ensembl"/>
        </authorList>
    </citation>
    <scope>IDENTIFICATION</scope>
</reference>
<protein>
    <recommendedName>
        <fullName evidence="6">UPAR/Ly6 domain-containing protein</fullName>
    </recommendedName>
</protein>
<comment type="subcellular location">
    <subcellularLocation>
        <location evidence="1">Secreted</location>
    </subcellularLocation>
</comment>
<proteinExistence type="predicted"/>
<sequence>MSSSHFILALFSHSGSVLKRLKYDAGLCTHKLTCQANEDRCMVVYLGGHSGRNISACLDSFKIRCCTKDLCNSSSVTTGSKTILCIGYLLSNPDALFLT</sequence>
<evidence type="ECO:0008006" key="6">
    <source>
        <dbReference type="Google" id="ProtNLM"/>
    </source>
</evidence>
<organism evidence="4 5">
    <name type="scientific">Varanus komodoensis</name>
    <name type="common">Komodo dragon</name>
    <dbReference type="NCBI Taxonomy" id="61221"/>
    <lineage>
        <taxon>Eukaryota</taxon>
        <taxon>Metazoa</taxon>
        <taxon>Chordata</taxon>
        <taxon>Craniata</taxon>
        <taxon>Vertebrata</taxon>
        <taxon>Euteleostomi</taxon>
        <taxon>Lepidosauria</taxon>
        <taxon>Squamata</taxon>
        <taxon>Bifurcata</taxon>
        <taxon>Unidentata</taxon>
        <taxon>Episquamata</taxon>
        <taxon>Toxicofera</taxon>
        <taxon>Anguimorpha</taxon>
        <taxon>Paleoanguimorpha</taxon>
        <taxon>Varanoidea</taxon>
        <taxon>Varanidae</taxon>
        <taxon>Varanus</taxon>
    </lineage>
</organism>
<dbReference type="GO" id="GO:0005576">
    <property type="term" value="C:extracellular region"/>
    <property type="evidence" value="ECO:0007669"/>
    <property type="project" value="UniProtKB-SubCell"/>
</dbReference>
<evidence type="ECO:0000256" key="2">
    <source>
        <dbReference type="ARBA" id="ARBA00022525"/>
    </source>
</evidence>
<dbReference type="Ensembl" id="ENSVKKT00000012853.1">
    <property type="protein sequence ID" value="ENSVKKP00000012553.1"/>
    <property type="gene ID" value="ENSVKKG00000008724.1"/>
</dbReference>
<keyword evidence="5" id="KW-1185">Reference proteome</keyword>
<name>A0A8D2JIH4_VARKO</name>
<evidence type="ECO:0000313" key="4">
    <source>
        <dbReference type="Ensembl" id="ENSVKKP00000012553.1"/>
    </source>
</evidence>
<dbReference type="SUPFAM" id="SSF57302">
    <property type="entry name" value="Snake toxin-like"/>
    <property type="match status" value="1"/>
</dbReference>
<keyword evidence="2" id="KW-0964">Secreted</keyword>
<evidence type="ECO:0000313" key="5">
    <source>
        <dbReference type="Proteomes" id="UP000694545"/>
    </source>
</evidence>
<dbReference type="InterPro" id="IPR045860">
    <property type="entry name" value="Snake_toxin-like_sf"/>
</dbReference>
<accession>A0A8D2JIH4</accession>
<reference evidence="4" key="2">
    <citation type="submission" date="2025-09" db="UniProtKB">
        <authorList>
            <consortium name="Ensembl"/>
        </authorList>
    </citation>
    <scope>IDENTIFICATION</scope>
</reference>
<dbReference type="AlphaFoldDB" id="A0A8D2JIH4"/>